<feature type="coiled-coil region" evidence="1">
    <location>
        <begin position="23"/>
        <end position="50"/>
    </location>
</feature>
<proteinExistence type="predicted"/>
<keyword evidence="4" id="KW-1185">Reference proteome</keyword>
<sequence length="86" mass="10251">MEDMVEGLNEMINDSDKDWAAKLIEKTQRKKELERTVEDLERKVDEATDSPFKKFLIKESRTFGRKNEDSKKMIERDNLQENDDLD</sequence>
<feature type="region of interest" description="Disordered" evidence="2">
    <location>
        <begin position="64"/>
        <end position="86"/>
    </location>
</feature>
<keyword evidence="1" id="KW-0175">Coiled coil</keyword>
<name>E4XIB3_OIKDI</name>
<organism evidence="3">
    <name type="scientific">Oikopleura dioica</name>
    <name type="common">Tunicate</name>
    <dbReference type="NCBI Taxonomy" id="34765"/>
    <lineage>
        <taxon>Eukaryota</taxon>
        <taxon>Metazoa</taxon>
        <taxon>Chordata</taxon>
        <taxon>Tunicata</taxon>
        <taxon>Appendicularia</taxon>
        <taxon>Copelata</taxon>
        <taxon>Oikopleuridae</taxon>
        <taxon>Oikopleura</taxon>
    </lineage>
</organism>
<evidence type="ECO:0000256" key="2">
    <source>
        <dbReference type="SAM" id="MobiDB-lite"/>
    </source>
</evidence>
<reference evidence="3" key="1">
    <citation type="journal article" date="2010" name="Science">
        <title>Plasticity of animal genome architecture unmasked by rapid evolution of a pelagic tunicate.</title>
        <authorList>
            <person name="Denoeud F."/>
            <person name="Henriet S."/>
            <person name="Mungpakdee S."/>
            <person name="Aury J.M."/>
            <person name="Da Silva C."/>
            <person name="Brinkmann H."/>
            <person name="Mikhaleva J."/>
            <person name="Olsen L.C."/>
            <person name="Jubin C."/>
            <person name="Canestro C."/>
            <person name="Bouquet J.M."/>
            <person name="Danks G."/>
            <person name="Poulain J."/>
            <person name="Campsteijn C."/>
            <person name="Adamski M."/>
            <person name="Cross I."/>
            <person name="Yadetie F."/>
            <person name="Muffato M."/>
            <person name="Louis A."/>
            <person name="Butcher S."/>
            <person name="Tsagkogeorga G."/>
            <person name="Konrad A."/>
            <person name="Singh S."/>
            <person name="Jensen M.F."/>
            <person name="Cong E.H."/>
            <person name="Eikeseth-Otteraa H."/>
            <person name="Noel B."/>
            <person name="Anthouard V."/>
            <person name="Porcel B.M."/>
            <person name="Kachouri-Lafond R."/>
            <person name="Nishino A."/>
            <person name="Ugolini M."/>
            <person name="Chourrout P."/>
            <person name="Nishida H."/>
            <person name="Aasland R."/>
            <person name="Huzurbazar S."/>
            <person name="Westhof E."/>
            <person name="Delsuc F."/>
            <person name="Lehrach H."/>
            <person name="Reinhardt R."/>
            <person name="Weissenbach J."/>
            <person name="Roy S.W."/>
            <person name="Artiguenave F."/>
            <person name="Postlethwait J.H."/>
            <person name="Manak J.R."/>
            <person name="Thompson E.M."/>
            <person name="Jaillon O."/>
            <person name="Du Pasquier L."/>
            <person name="Boudinot P."/>
            <person name="Liberles D.A."/>
            <person name="Volff J.N."/>
            <person name="Philippe H."/>
            <person name="Lenhard B."/>
            <person name="Roest Crollius H."/>
            <person name="Wincker P."/>
            <person name="Chourrout D."/>
        </authorList>
    </citation>
    <scope>NUCLEOTIDE SEQUENCE [LARGE SCALE GENOMIC DNA]</scope>
</reference>
<dbReference type="EMBL" id="FN653054">
    <property type="protein sequence ID" value="CBY10314.1"/>
    <property type="molecule type" value="Genomic_DNA"/>
</dbReference>
<dbReference type="Proteomes" id="UP000001307">
    <property type="component" value="Unassembled WGS sequence"/>
</dbReference>
<gene>
    <name evidence="3" type="ORF">GSOID_T00011253001</name>
</gene>
<evidence type="ECO:0000313" key="3">
    <source>
        <dbReference type="EMBL" id="CBY10314.1"/>
    </source>
</evidence>
<feature type="compositionally biased region" description="Basic and acidic residues" evidence="2">
    <location>
        <begin position="64"/>
        <end position="79"/>
    </location>
</feature>
<dbReference type="AlphaFoldDB" id="E4XIB3"/>
<accession>E4XIB3</accession>
<evidence type="ECO:0000256" key="1">
    <source>
        <dbReference type="SAM" id="Coils"/>
    </source>
</evidence>
<protein>
    <submittedName>
        <fullName evidence="3">Uncharacterized protein</fullName>
    </submittedName>
</protein>
<evidence type="ECO:0000313" key="4">
    <source>
        <dbReference type="Proteomes" id="UP000001307"/>
    </source>
</evidence>
<dbReference type="InParanoid" id="E4XIB3"/>